<dbReference type="EMBL" id="CP043925">
    <property type="protein sequence ID" value="QHN10152.1"/>
    <property type="molecule type" value="Genomic_DNA"/>
</dbReference>
<evidence type="ECO:0000259" key="4">
    <source>
        <dbReference type="Pfam" id="PF24489"/>
    </source>
</evidence>
<reference evidence="6 7" key="1">
    <citation type="submission" date="2019-09" db="EMBL/GenBank/DDBJ databases">
        <title>Emergence of a chromosome-mediated tetracycline resistance gene in Proteus strain.</title>
        <authorList>
            <person name="He D."/>
            <person name="Wang L."/>
        </authorList>
    </citation>
    <scope>NUCLEOTIDE SEQUENCE [LARGE SCALE GENOMIC DNA]</scope>
    <source>
        <strain evidence="6 7">T60</strain>
    </source>
</reference>
<dbReference type="InterPro" id="IPR055383">
    <property type="entry name" value="FN3-1_GpJ"/>
</dbReference>
<dbReference type="RefSeq" id="WP_160230145.1">
    <property type="nucleotide sequence ID" value="NZ_CP043925.1"/>
</dbReference>
<protein>
    <submittedName>
        <fullName evidence="6">DUF1983 domain-containing protein</fullName>
    </submittedName>
</protein>
<evidence type="ECO:0000259" key="1">
    <source>
        <dbReference type="Pfam" id="PF09327"/>
    </source>
</evidence>
<dbReference type="Proteomes" id="UP000464700">
    <property type="component" value="Chromosome"/>
</dbReference>
<sequence length="1392" mass="153729">MGKGGGGGSTPRLLDDNLKNKQFLNVIDLVSEGPIEGPVGGMSGFLLNGTPVVDEDGNPNIHGVEVQWRAGTPTQAPLDGFPFVEKEIPVNVEVKKNTPILRTISDQETDRVRFTLGVSALVGQDDKGNQYDATVEMLIEVNEGSGWVHAETARITGKISGQYLESYIIDAPKKKPFQIRVSRTTEDSKSDLLKNGTVWASYTEITDAKFSYPNSAVVGMKIDKSQYGDTPNRTYHIKGMIIQVPDNYDPETRTYTGIWTGRFKPAWTNNPAWIFYDLVTNERYGIGEMIGSFDVDKFALYAIARYCDELVDDGFGNKEPRFTFNAYITSQRKAKEVLDDLASVFRGMPLWDGQQLTCFQDRPSDPVWTYTNSNVIDGKFKYTSTAKSARHNAIEVSWVNPSNGWSEEREFIQDDDLIQRFGGVNVKKVTAFGCTSRGQAYRVGKWILQTEKLEKDSVTFTTGREGINCISGDIIEVADDSFAGVKVGGRVLSVNARTIIIDAPIEWKYDDKGTFSFLGATGKFVKIEIQSIDGDIVTLRENPHGLKQYGVFSISKSTLTTRLFRVISISEDNDGNYLYNCIQHEPQKESIVDSGVDFTGNPPTQNVVRIPNIERLSIAYVNDSPRVQARAMWATTTINRNISFNVTLYKGKKVVSSGSTTDLEYYFNGLESGEYLVGVRGKDANGMLGNETKVQMVIGAPSAPSSITVESGFFEIKLIPHISAPHTLNTEFEFWFSDENKIDNINEIESKADFLGRAKFWTKGQLKAGHDYWFYVRSVNEYGKSHFVEMKGQADDNTEAILDELAGQISRDQLAQDLLGEINSKANQIDITELHELMRINHDKLLEESMRQGATIEESEKKREESEKLLAERMNQVSTATEAQAAAIKQEQQARIDADKTEAQQRQSLATQLRGDYTGNDLSKVTAGLISAEKQARVTGDQAEAKARQSLETRMNGNVSAINKSLETLTSKQQAQTQEISTLNSNLKGKADSSAVNALNMRVSNIDGKVTSATSQVQTLSSKLDKVKADLTGSVVVDLDLSKLNENIYYPVILPLVTSRRYAFKVFRTLGQYSDNKPSYATHSTKGFAMIVEWQVSGSGWGTQSENRIIDNFDWRWTNQSPVMGPAQLINGSVEYIYLRGGAKYQLTKHKSVNHQIITSTYTNNKQSVAPKGFVANEVPKSSEQKANATANAVSQLETKVTEVSGKVTSTAQQVTRLESQVGASSAKIEQTSKVVTDINGKISASWTMKVQQDSKGNKVITGIGLGFNAQGNSQFLVNAQNFAVISSLNGKVVTPFVIQNGQAFFNDALFSKATIDKLSVGKKITSTNYLAGKKGFNIDATTGNVELNDAVFRGRLDINSGSTKGRLVITNNTIYVYDENNKLVVKLGYLG</sequence>
<dbReference type="Pfam" id="PF24801">
    <property type="entry name" value="FNIII-A_GpJ"/>
    <property type="match status" value="1"/>
</dbReference>
<dbReference type="InterPro" id="IPR055385">
    <property type="entry name" value="GpJ_HDII-ins2"/>
</dbReference>
<dbReference type="PANTHER" id="PTHR36251">
    <property type="entry name" value="FELS-1 PROPHAGE HOST SPECIFICITY PROTEIN-RELATED"/>
    <property type="match status" value="1"/>
</dbReference>
<dbReference type="Pfam" id="PF09327">
    <property type="entry name" value="Phage_Tail_Tip"/>
    <property type="match status" value="1"/>
</dbReference>
<dbReference type="Pfam" id="PF13550">
    <property type="entry name" value="Phage-tail_3"/>
    <property type="match status" value="1"/>
</dbReference>
<gene>
    <name evidence="6" type="ORF">F1325_06635</name>
</gene>
<evidence type="ECO:0000313" key="6">
    <source>
        <dbReference type="EMBL" id="QHN10152.1"/>
    </source>
</evidence>
<feature type="domain" description="Tip attachment protein J" evidence="2">
    <location>
        <begin position="329"/>
        <end position="492"/>
    </location>
</feature>
<name>A0A6I7D873_9GAMM</name>
<evidence type="ECO:0000259" key="2">
    <source>
        <dbReference type="Pfam" id="PF13550"/>
    </source>
</evidence>
<dbReference type="InterPro" id="IPR053171">
    <property type="entry name" value="Viral_Tip_Attach_Protein"/>
</dbReference>
<feature type="domain" description="Tip attachment protein J second Ig-like" evidence="4">
    <location>
        <begin position="703"/>
        <end position="805"/>
    </location>
</feature>
<feature type="domain" description="Tip attachment protein J HDII-ins2" evidence="5">
    <location>
        <begin position="84"/>
        <end position="208"/>
    </location>
</feature>
<dbReference type="Pfam" id="PF24489">
    <property type="entry name" value="Ig_J_second"/>
    <property type="match status" value="1"/>
</dbReference>
<keyword evidence="7" id="KW-1185">Reference proteome</keyword>
<dbReference type="InterPro" id="IPR032876">
    <property type="entry name" value="J_dom"/>
</dbReference>
<organism evidence="6 7">
    <name type="scientific">Proteus columbae</name>
    <dbReference type="NCBI Taxonomy" id="1987580"/>
    <lineage>
        <taxon>Bacteria</taxon>
        <taxon>Pseudomonadati</taxon>
        <taxon>Pseudomonadota</taxon>
        <taxon>Gammaproteobacteria</taxon>
        <taxon>Enterobacterales</taxon>
        <taxon>Morganellaceae</taxon>
        <taxon>Proteus</taxon>
    </lineage>
</organism>
<dbReference type="KEGG" id="pcol:F1325_06635"/>
<dbReference type="Gene3D" id="1.20.5.340">
    <property type="match status" value="1"/>
</dbReference>
<dbReference type="Pfam" id="PF24421">
    <property type="entry name" value="Ig_J"/>
    <property type="match status" value="1"/>
</dbReference>
<proteinExistence type="predicted"/>
<evidence type="ECO:0000313" key="7">
    <source>
        <dbReference type="Proteomes" id="UP000464700"/>
    </source>
</evidence>
<dbReference type="InterPro" id="IPR057587">
    <property type="entry name" value="GpJ_Ig_second"/>
</dbReference>
<evidence type="ECO:0000259" key="3">
    <source>
        <dbReference type="Pfam" id="PF24421"/>
    </source>
</evidence>
<evidence type="ECO:0000259" key="5">
    <source>
        <dbReference type="Pfam" id="PF24801"/>
    </source>
</evidence>
<dbReference type="PANTHER" id="PTHR36251:SF2">
    <property type="entry name" value="GIFSY-2 PROPHAGE HOST SPECIFICITY PROTEIN J, PHAGE LAMBDA"/>
    <property type="match status" value="1"/>
</dbReference>
<accession>A0A6I7D873</accession>
<feature type="domain" description="Tip attachment protein J Fn3-1" evidence="3">
    <location>
        <begin position="604"/>
        <end position="701"/>
    </location>
</feature>
<dbReference type="InterPro" id="IPR015406">
    <property type="entry name" value="GpJ_CSF"/>
</dbReference>
<feature type="domain" description="Tip attachment protein J central straight fiber" evidence="1">
    <location>
        <begin position="1228"/>
        <end position="1363"/>
    </location>
</feature>